<evidence type="ECO:0000256" key="3">
    <source>
        <dbReference type="ARBA" id="ARBA00022692"/>
    </source>
</evidence>
<dbReference type="PRINTS" id="PR02108">
    <property type="entry name" value="MRGPCRFAMILY"/>
</dbReference>
<keyword evidence="3 10" id="KW-0812">Transmembrane</keyword>
<proteinExistence type="inferred from homology"/>
<evidence type="ECO:0000256" key="5">
    <source>
        <dbReference type="ARBA" id="ARBA00023040"/>
    </source>
</evidence>
<reference evidence="13" key="2">
    <citation type="submission" date="2025-08" db="UniProtKB">
        <authorList>
            <consortium name="Ensembl"/>
        </authorList>
    </citation>
    <scope>IDENTIFICATION</scope>
</reference>
<evidence type="ECO:0000256" key="4">
    <source>
        <dbReference type="ARBA" id="ARBA00022989"/>
    </source>
</evidence>
<dbReference type="RefSeq" id="XP_008106530.1">
    <property type="nucleotide sequence ID" value="XM_008108323.3"/>
</dbReference>
<evidence type="ECO:0000256" key="6">
    <source>
        <dbReference type="ARBA" id="ARBA00023136"/>
    </source>
</evidence>
<dbReference type="PANTHER" id="PTHR11334:SF68">
    <property type="entry name" value="G-PROTEIN COUPLED RECEPTORS FAMILY 1 PROFILE DOMAIN-CONTAINING PROTEIN-RELATED"/>
    <property type="match status" value="1"/>
</dbReference>
<gene>
    <name evidence="13" type="primary">LOC103278482</name>
</gene>
<dbReference type="PROSITE" id="PS50262">
    <property type="entry name" value="G_PROTEIN_RECEP_F1_2"/>
    <property type="match status" value="1"/>
</dbReference>
<name>A0A803TAS9_ANOCA</name>
<dbReference type="OrthoDB" id="9631784at2759"/>
<dbReference type="GeneID" id="103278482"/>
<protein>
    <recommendedName>
        <fullName evidence="12">G-protein coupled receptors family 1 profile domain-containing protein</fullName>
    </recommendedName>
</protein>
<dbReference type="KEGG" id="acs:103278482"/>
<dbReference type="InParanoid" id="A0A803TAS9"/>
<dbReference type="Proteomes" id="UP000001646">
    <property type="component" value="Chromosome 4"/>
</dbReference>
<evidence type="ECO:0000256" key="7">
    <source>
        <dbReference type="ARBA" id="ARBA00023170"/>
    </source>
</evidence>
<evidence type="ECO:0000256" key="11">
    <source>
        <dbReference type="SAM" id="Phobius"/>
    </source>
</evidence>
<evidence type="ECO:0000256" key="9">
    <source>
        <dbReference type="ARBA" id="ARBA00061394"/>
    </source>
</evidence>
<evidence type="ECO:0000259" key="12">
    <source>
        <dbReference type="PROSITE" id="PS50262"/>
    </source>
</evidence>
<keyword evidence="14" id="KW-1185">Reference proteome</keyword>
<dbReference type="GO" id="GO:0007186">
    <property type="term" value="P:G protein-coupled receptor signaling pathway"/>
    <property type="evidence" value="ECO:0000318"/>
    <property type="project" value="GO_Central"/>
</dbReference>
<dbReference type="PROSITE" id="PS00237">
    <property type="entry name" value="G_PROTEIN_RECEP_F1_1"/>
    <property type="match status" value="1"/>
</dbReference>
<feature type="transmembrane region" description="Helical" evidence="11">
    <location>
        <begin position="63"/>
        <end position="83"/>
    </location>
</feature>
<dbReference type="Gene3D" id="1.20.1070.10">
    <property type="entry name" value="Rhodopsin 7-helix transmembrane proteins"/>
    <property type="match status" value="1"/>
</dbReference>
<dbReference type="SUPFAM" id="SSF81321">
    <property type="entry name" value="Family A G protein-coupled receptor-like"/>
    <property type="match status" value="1"/>
</dbReference>
<evidence type="ECO:0000256" key="10">
    <source>
        <dbReference type="RuleBase" id="RU000688"/>
    </source>
</evidence>
<reference evidence="13 14" key="1">
    <citation type="submission" date="2009-12" db="EMBL/GenBank/DDBJ databases">
        <title>The Genome Sequence of Anolis carolinensis (Green Anole Lizard).</title>
        <authorList>
            <consortium name="The Genome Sequencing Platform"/>
            <person name="Di Palma F."/>
            <person name="Alfoldi J."/>
            <person name="Heiman D."/>
            <person name="Young S."/>
            <person name="Grabherr M."/>
            <person name="Johnson J."/>
            <person name="Lander E.S."/>
            <person name="Lindblad-Toh K."/>
        </authorList>
    </citation>
    <scope>NUCLEOTIDE SEQUENCE [LARGE SCALE GENOMIC DNA]</scope>
    <source>
        <strain evidence="13 14">JBL SC #1</strain>
    </source>
</reference>
<keyword evidence="7 10" id="KW-0675">Receptor</keyword>
<evidence type="ECO:0000313" key="14">
    <source>
        <dbReference type="Proteomes" id="UP000001646"/>
    </source>
</evidence>
<dbReference type="Ensembl" id="ENSACAT00000046777.1">
    <property type="protein sequence ID" value="ENSACAP00000032319.1"/>
    <property type="gene ID" value="ENSACAG00000034943.1"/>
</dbReference>
<dbReference type="GO" id="GO:0004930">
    <property type="term" value="F:G protein-coupled receptor activity"/>
    <property type="evidence" value="ECO:0000318"/>
    <property type="project" value="GO_Central"/>
</dbReference>
<feature type="transmembrane region" description="Helical" evidence="11">
    <location>
        <begin position="174"/>
        <end position="196"/>
    </location>
</feature>
<evidence type="ECO:0000256" key="8">
    <source>
        <dbReference type="ARBA" id="ARBA00023224"/>
    </source>
</evidence>
<dbReference type="PRINTS" id="PR00237">
    <property type="entry name" value="GPCRRHODOPSN"/>
</dbReference>
<feature type="transmembrane region" description="Helical" evidence="11">
    <location>
        <begin position="280"/>
        <end position="302"/>
    </location>
</feature>
<accession>A0A803TAS9</accession>
<organism evidence="13 14">
    <name type="scientific">Anolis carolinensis</name>
    <name type="common">Green anole</name>
    <name type="synonym">American chameleon</name>
    <dbReference type="NCBI Taxonomy" id="28377"/>
    <lineage>
        <taxon>Eukaryota</taxon>
        <taxon>Metazoa</taxon>
        <taxon>Chordata</taxon>
        <taxon>Craniata</taxon>
        <taxon>Vertebrata</taxon>
        <taxon>Euteleostomi</taxon>
        <taxon>Lepidosauria</taxon>
        <taxon>Squamata</taxon>
        <taxon>Bifurcata</taxon>
        <taxon>Unidentata</taxon>
        <taxon>Episquamata</taxon>
        <taxon>Toxicofera</taxon>
        <taxon>Iguania</taxon>
        <taxon>Dactyloidae</taxon>
        <taxon>Anolis</taxon>
    </lineage>
</organism>
<dbReference type="InterPro" id="IPR026234">
    <property type="entry name" value="MRGPCRFAMILY"/>
</dbReference>
<keyword evidence="6 11" id="KW-0472">Membrane</keyword>
<comment type="subcellular location">
    <subcellularLocation>
        <location evidence="1">Cell membrane</location>
        <topology evidence="1">Multi-pass membrane protein</topology>
    </subcellularLocation>
</comment>
<dbReference type="FunFam" id="1.20.1070.10:FF:000193">
    <property type="entry name" value="Mas-related G-protein coupled receptor member E"/>
    <property type="match status" value="1"/>
</dbReference>
<dbReference type="GeneTree" id="ENSGT01030000234639"/>
<dbReference type="AlphaFoldDB" id="A0A803TAS9"/>
<feature type="transmembrane region" description="Helical" evidence="11">
    <location>
        <begin position="139"/>
        <end position="162"/>
    </location>
</feature>
<sequence>MSDYGNASANPSPETLSLHEGKNSFYKAFLCNLSNSDQLDNNKIFLPAICANDTSGTIKDLNIITVIFCILGLPGNGMVIWLLGFRIKRNNSTTYVMNLAIADFGVLIFLLSMASSVIHSCDGYPVTKSSFQIIRQLVFFTYSSSQFLLATISIDRCVAVLVPLWYRYHRPPRLSIIVSILIWLVSFLLAVIHLVLLETQSLVFFYHLFVNVLLCTPIMVICTFILVIQICYKPKQHLRRKLATAILFTLLFFVLFTFPFNMIYSFEEAHENKCYKITTMTFICCAFASLNSSINPLIYFLVGWGRMMGKVKISMKAALERVFRDEQDSSREEQASTGETHI</sequence>
<dbReference type="GO" id="GO:0005886">
    <property type="term" value="C:plasma membrane"/>
    <property type="evidence" value="ECO:0000318"/>
    <property type="project" value="GO_Central"/>
</dbReference>
<evidence type="ECO:0000256" key="2">
    <source>
        <dbReference type="ARBA" id="ARBA00022475"/>
    </source>
</evidence>
<dbReference type="RefSeq" id="XP_008106531.1">
    <property type="nucleotide sequence ID" value="XM_008108324.3"/>
</dbReference>
<comment type="similarity">
    <text evidence="9">Belongs to the G-protein coupled receptor 1 family. Mas subfamily.</text>
</comment>
<keyword evidence="4 11" id="KW-1133">Transmembrane helix</keyword>
<feature type="transmembrane region" description="Helical" evidence="11">
    <location>
        <begin position="95"/>
        <end position="119"/>
    </location>
</feature>
<dbReference type="Pfam" id="PF00001">
    <property type="entry name" value="7tm_1"/>
    <property type="match status" value="1"/>
</dbReference>
<dbReference type="PANTHER" id="PTHR11334">
    <property type="entry name" value="MAS-RELATED G-PROTEIN COUPLED RECEPTOR"/>
    <property type="match status" value="1"/>
</dbReference>
<dbReference type="InterPro" id="IPR017452">
    <property type="entry name" value="GPCR_Rhodpsn_7TM"/>
</dbReference>
<reference evidence="13" key="3">
    <citation type="submission" date="2025-09" db="UniProtKB">
        <authorList>
            <consortium name="Ensembl"/>
        </authorList>
    </citation>
    <scope>IDENTIFICATION</scope>
</reference>
<feature type="transmembrane region" description="Helical" evidence="11">
    <location>
        <begin position="208"/>
        <end position="230"/>
    </location>
</feature>
<keyword evidence="2" id="KW-1003">Cell membrane</keyword>
<dbReference type="InterPro" id="IPR000276">
    <property type="entry name" value="GPCR_Rhodpsn"/>
</dbReference>
<feature type="transmembrane region" description="Helical" evidence="11">
    <location>
        <begin position="242"/>
        <end position="260"/>
    </location>
</feature>
<keyword evidence="5 10" id="KW-0297">G-protein coupled receptor</keyword>
<evidence type="ECO:0000256" key="1">
    <source>
        <dbReference type="ARBA" id="ARBA00004651"/>
    </source>
</evidence>
<evidence type="ECO:0000313" key="13">
    <source>
        <dbReference type="Ensembl" id="ENSACAP00000032319.1"/>
    </source>
</evidence>
<dbReference type="RefSeq" id="XP_008106532.1">
    <property type="nucleotide sequence ID" value="XM_008108325.3"/>
</dbReference>
<feature type="domain" description="G-protein coupled receptors family 1 profile" evidence="12">
    <location>
        <begin position="75"/>
        <end position="299"/>
    </location>
</feature>
<keyword evidence="8 10" id="KW-0807">Transducer</keyword>